<dbReference type="SUPFAM" id="SSF54631">
    <property type="entry name" value="CBS-domain pair"/>
    <property type="match status" value="1"/>
</dbReference>
<dbReference type="CDD" id="cd17783">
    <property type="entry name" value="CBS_pair_bac"/>
    <property type="match status" value="1"/>
</dbReference>
<dbReference type="EMBL" id="QKZK01000009">
    <property type="protein sequence ID" value="PZX17352.1"/>
    <property type="molecule type" value="Genomic_DNA"/>
</dbReference>
<accession>A0A2W7P1M4</accession>
<proteinExistence type="predicted"/>
<dbReference type="Gene3D" id="3.10.580.10">
    <property type="entry name" value="CBS-domain"/>
    <property type="match status" value="1"/>
</dbReference>
<evidence type="ECO:0000313" key="1">
    <source>
        <dbReference type="EMBL" id="PZX17352.1"/>
    </source>
</evidence>
<gene>
    <name evidence="1" type="ORF">LX69_01401</name>
</gene>
<sequence>MLAKDLYSDVIPSLKTSDTGLDALNWMEVFRVSHLPIVNNRVFLGLITDLDIYDLNKADEPLGNHTMSLMKPYVFYYQHIYEVVALAARLKLTVVPVLNEQMEYLGVISQSELLHRMADIIAAHTPGGIIELELGQRDYSLAEISRIVEDSDAKILSLYVKENQETNSLHLCIKLNRTDLRPVLHAFDRYGYKINASFSENDLLDDGAMKNYDALMMFLNV</sequence>
<organism evidence="1 2">
    <name type="scientific">Breznakibacter xylanolyticus</name>
    <dbReference type="NCBI Taxonomy" id="990"/>
    <lineage>
        <taxon>Bacteria</taxon>
        <taxon>Pseudomonadati</taxon>
        <taxon>Bacteroidota</taxon>
        <taxon>Bacteroidia</taxon>
        <taxon>Marinilabiliales</taxon>
        <taxon>Marinilabiliaceae</taxon>
        <taxon>Breznakibacter</taxon>
    </lineage>
</organism>
<comment type="caution">
    <text evidence="1">The sequence shown here is derived from an EMBL/GenBank/DDBJ whole genome shotgun (WGS) entry which is preliminary data.</text>
</comment>
<protein>
    <submittedName>
        <fullName evidence="1">CBS domain-containing protein</fullName>
    </submittedName>
</protein>
<reference evidence="1 2" key="1">
    <citation type="submission" date="2018-06" db="EMBL/GenBank/DDBJ databases">
        <title>Genomic Encyclopedia of Archaeal and Bacterial Type Strains, Phase II (KMG-II): from individual species to whole genera.</title>
        <authorList>
            <person name="Goeker M."/>
        </authorList>
    </citation>
    <scope>NUCLEOTIDE SEQUENCE [LARGE SCALE GENOMIC DNA]</scope>
    <source>
        <strain evidence="1 2">DSM 6779</strain>
    </source>
</reference>
<keyword evidence="2" id="KW-1185">Reference proteome</keyword>
<dbReference type="RefSeq" id="WP_111445093.1">
    <property type="nucleotide sequence ID" value="NZ_QKZK01000009.1"/>
</dbReference>
<dbReference type="Proteomes" id="UP000249239">
    <property type="component" value="Unassembled WGS sequence"/>
</dbReference>
<dbReference type="OrthoDB" id="1523762at2"/>
<name>A0A2W7P1M4_9BACT</name>
<dbReference type="AlphaFoldDB" id="A0A2W7P1M4"/>
<dbReference type="InterPro" id="IPR046342">
    <property type="entry name" value="CBS_dom_sf"/>
</dbReference>
<evidence type="ECO:0000313" key="2">
    <source>
        <dbReference type="Proteomes" id="UP000249239"/>
    </source>
</evidence>